<gene>
    <name evidence="1" type="ORF">TRIATDRAFT_85458</name>
</gene>
<protein>
    <submittedName>
        <fullName evidence="1">Uncharacterized protein</fullName>
    </submittedName>
</protein>
<keyword evidence="2" id="KW-1185">Reference proteome</keyword>
<comment type="caution">
    <text evidence="1">The sequence shown here is derived from an EMBL/GenBank/DDBJ whole genome shotgun (WGS) entry which is preliminary data.</text>
</comment>
<accession>G9P6W0</accession>
<name>G9P6W0_HYPAI</name>
<dbReference type="EMBL" id="ABDG02000027">
    <property type="protein sequence ID" value="EHK40685.1"/>
    <property type="molecule type" value="Genomic_DNA"/>
</dbReference>
<reference evidence="1 2" key="1">
    <citation type="journal article" date="2011" name="Genome Biol.">
        <title>Comparative genome sequence analysis underscores mycoparasitism as the ancestral life style of Trichoderma.</title>
        <authorList>
            <person name="Kubicek C.P."/>
            <person name="Herrera-Estrella A."/>
            <person name="Seidl-Seiboth V."/>
            <person name="Martinez D.A."/>
            <person name="Druzhinina I.S."/>
            <person name="Thon M."/>
            <person name="Zeilinger S."/>
            <person name="Casas-Flores S."/>
            <person name="Horwitz B.A."/>
            <person name="Mukherjee P.K."/>
            <person name="Mukherjee M."/>
            <person name="Kredics L."/>
            <person name="Alcaraz L.D."/>
            <person name="Aerts A."/>
            <person name="Antal Z."/>
            <person name="Atanasova L."/>
            <person name="Cervantes-Badillo M.G."/>
            <person name="Challacombe J."/>
            <person name="Chertkov O."/>
            <person name="McCluskey K."/>
            <person name="Coulpier F."/>
            <person name="Deshpande N."/>
            <person name="von Doehren H."/>
            <person name="Ebbole D.J."/>
            <person name="Esquivel-Naranjo E.U."/>
            <person name="Fekete E."/>
            <person name="Flipphi M."/>
            <person name="Glaser F."/>
            <person name="Gomez-Rodriguez E.Y."/>
            <person name="Gruber S."/>
            <person name="Han C."/>
            <person name="Henrissat B."/>
            <person name="Hermosa R."/>
            <person name="Hernandez-Onate M."/>
            <person name="Karaffa L."/>
            <person name="Kosti I."/>
            <person name="Le Crom S."/>
            <person name="Lindquist E."/>
            <person name="Lucas S."/>
            <person name="Luebeck M."/>
            <person name="Luebeck P.S."/>
            <person name="Margeot A."/>
            <person name="Metz B."/>
            <person name="Misra M."/>
            <person name="Nevalainen H."/>
            <person name="Omann M."/>
            <person name="Packer N."/>
            <person name="Perrone G."/>
            <person name="Uresti-Rivera E.E."/>
            <person name="Salamov A."/>
            <person name="Schmoll M."/>
            <person name="Seiboth B."/>
            <person name="Shapiro H."/>
            <person name="Sukno S."/>
            <person name="Tamayo-Ramos J.A."/>
            <person name="Tisch D."/>
            <person name="Wiest A."/>
            <person name="Wilkinson H.H."/>
            <person name="Zhang M."/>
            <person name="Coutinho P.M."/>
            <person name="Kenerley C.M."/>
            <person name="Monte E."/>
            <person name="Baker S.E."/>
            <person name="Grigoriev I.V."/>
        </authorList>
    </citation>
    <scope>NUCLEOTIDE SEQUENCE [LARGE SCALE GENOMIC DNA]</scope>
    <source>
        <strain evidence="2">ATCC 20476 / IMI 206040</strain>
    </source>
</reference>
<dbReference type="Proteomes" id="UP000005426">
    <property type="component" value="Unassembled WGS sequence"/>
</dbReference>
<dbReference type="HOGENOM" id="CLU_943533_0_0_1"/>
<dbReference type="AlphaFoldDB" id="G9P6W0"/>
<sequence>MHGDQTPVEGGQIYRKRPRHTKYYMAPRFLTDREALSLVRYRHPLASSTNDSQATAGRMRWRQHREAMDPGTRVSIRGIRHFSNGSTQAKTEPLNYPGQSLLQYPVTALRGPILGTANLASPLPQKPSQVSASAVMVAGLARVPPAATAGFRNDQASPALQLQYTPIACRIPHRGVCSISLGTALLRVGGTCFEYNAPTASVLDSVDTGCQASTACIQRPTAVAYTLRTIFLLYTCIDVEERRRGQKALWLCACMQARDVVLSGTAGARCRRKLSGTEHAYRVHPVDTRGAMCLR</sequence>
<organism evidence="1 2">
    <name type="scientific">Hypocrea atroviridis (strain ATCC 20476 / IMI 206040)</name>
    <name type="common">Trichoderma atroviride</name>
    <dbReference type="NCBI Taxonomy" id="452589"/>
    <lineage>
        <taxon>Eukaryota</taxon>
        <taxon>Fungi</taxon>
        <taxon>Dikarya</taxon>
        <taxon>Ascomycota</taxon>
        <taxon>Pezizomycotina</taxon>
        <taxon>Sordariomycetes</taxon>
        <taxon>Hypocreomycetidae</taxon>
        <taxon>Hypocreales</taxon>
        <taxon>Hypocreaceae</taxon>
        <taxon>Trichoderma</taxon>
    </lineage>
</organism>
<proteinExistence type="predicted"/>
<evidence type="ECO:0000313" key="2">
    <source>
        <dbReference type="Proteomes" id="UP000005426"/>
    </source>
</evidence>
<evidence type="ECO:0000313" key="1">
    <source>
        <dbReference type="EMBL" id="EHK40685.1"/>
    </source>
</evidence>